<evidence type="ECO:0000313" key="2">
    <source>
        <dbReference type="Proteomes" id="UP000237271"/>
    </source>
</evidence>
<sequence length="266" mass="29661">MAEPILPGTSTEAVRLCRGLAPLRHWTGDHVMHRKTSQVPATVVAYNIFMNVEKYQPDPPQGEALSMSLLTWSLDLALINAFALFKNVAGSAVERVTLREFKQRVAEKLTAVQRTRREKERCRRHLQPNEPLEDLVGADPGLYAITPNSKKYSSGKLACYLCTLRGFSKKAVYGYTGCQRGFHVACFTAFHYRDALTSNSLGVRSALDAVCAEASGDGLVHTRLKKNRTITHLSELELPKQSIIKIIVNLTVLLRCRMPFSTQCGR</sequence>
<accession>A0A2P4XD81</accession>
<gene>
    <name evidence="1" type="ORF">PHPALM_21082</name>
</gene>
<reference evidence="1 2" key="1">
    <citation type="journal article" date="2017" name="Genome Biol. Evol.">
        <title>Phytophthora megakarya and P. palmivora, closely related causal agents of cacao black pod rot, underwent increases in genome sizes and gene numbers by different mechanisms.</title>
        <authorList>
            <person name="Ali S.S."/>
            <person name="Shao J."/>
            <person name="Lary D.J."/>
            <person name="Kronmiller B."/>
            <person name="Shen D."/>
            <person name="Strem M.D."/>
            <person name="Amoako-Attah I."/>
            <person name="Akrofi A.Y."/>
            <person name="Begoude B.A."/>
            <person name="Ten Hoopen G.M."/>
            <person name="Coulibaly K."/>
            <person name="Kebe B.I."/>
            <person name="Melnick R.L."/>
            <person name="Guiltinan M.J."/>
            <person name="Tyler B.M."/>
            <person name="Meinhardt L.W."/>
            <person name="Bailey B.A."/>
        </authorList>
    </citation>
    <scope>NUCLEOTIDE SEQUENCE [LARGE SCALE GENOMIC DNA]</scope>
    <source>
        <strain evidence="2">sbr112.9</strain>
    </source>
</reference>
<dbReference type="EMBL" id="NCKW01011436">
    <property type="protein sequence ID" value="POM63506.1"/>
    <property type="molecule type" value="Genomic_DNA"/>
</dbReference>
<name>A0A2P4XD81_9STRA</name>
<dbReference type="Proteomes" id="UP000237271">
    <property type="component" value="Unassembled WGS sequence"/>
</dbReference>
<dbReference type="OrthoDB" id="127014at2759"/>
<proteinExistence type="predicted"/>
<organism evidence="1 2">
    <name type="scientific">Phytophthora palmivora</name>
    <dbReference type="NCBI Taxonomy" id="4796"/>
    <lineage>
        <taxon>Eukaryota</taxon>
        <taxon>Sar</taxon>
        <taxon>Stramenopiles</taxon>
        <taxon>Oomycota</taxon>
        <taxon>Peronosporomycetes</taxon>
        <taxon>Peronosporales</taxon>
        <taxon>Peronosporaceae</taxon>
        <taxon>Phytophthora</taxon>
    </lineage>
</organism>
<evidence type="ECO:0008006" key="3">
    <source>
        <dbReference type="Google" id="ProtNLM"/>
    </source>
</evidence>
<keyword evidence="2" id="KW-1185">Reference proteome</keyword>
<comment type="caution">
    <text evidence="1">The sequence shown here is derived from an EMBL/GenBank/DDBJ whole genome shotgun (WGS) entry which is preliminary data.</text>
</comment>
<protein>
    <recommendedName>
        <fullName evidence="3">PiggyBac transposable element-derived protein domain-containing protein</fullName>
    </recommendedName>
</protein>
<dbReference type="AlphaFoldDB" id="A0A2P4XD81"/>
<evidence type="ECO:0000313" key="1">
    <source>
        <dbReference type="EMBL" id="POM63506.1"/>
    </source>
</evidence>